<dbReference type="EMBL" id="JACCCW010000002">
    <property type="protein sequence ID" value="NYF80502.1"/>
    <property type="molecule type" value="Genomic_DNA"/>
</dbReference>
<organism evidence="1 2">
    <name type="scientific">Granulicella arctica</name>
    <dbReference type="NCBI Taxonomy" id="940613"/>
    <lineage>
        <taxon>Bacteria</taxon>
        <taxon>Pseudomonadati</taxon>
        <taxon>Acidobacteriota</taxon>
        <taxon>Terriglobia</taxon>
        <taxon>Terriglobales</taxon>
        <taxon>Acidobacteriaceae</taxon>
        <taxon>Granulicella</taxon>
    </lineage>
</organism>
<dbReference type="Gene3D" id="2.40.50.230">
    <property type="entry name" value="Gp5 N-terminal domain"/>
    <property type="match status" value="1"/>
</dbReference>
<evidence type="ECO:0000313" key="2">
    <source>
        <dbReference type="Proteomes" id="UP000589520"/>
    </source>
</evidence>
<gene>
    <name evidence="1" type="ORF">HDF17_002822</name>
</gene>
<evidence type="ECO:0000313" key="1">
    <source>
        <dbReference type="EMBL" id="NYF80502.1"/>
    </source>
</evidence>
<comment type="caution">
    <text evidence="1">The sequence shown here is derived from an EMBL/GenBank/DDBJ whole genome shotgun (WGS) entry which is preliminary data.</text>
</comment>
<dbReference type="InterPro" id="IPR037026">
    <property type="entry name" value="Vgr_OB-fold_dom_sf"/>
</dbReference>
<accession>A0A7Y9TLV6</accession>
<protein>
    <submittedName>
        <fullName evidence="1">Uncharacterized protein involved in type VI secretion and phage assembly</fullName>
    </submittedName>
</protein>
<dbReference type="Gene3D" id="2.30.110.50">
    <property type="match status" value="1"/>
</dbReference>
<reference evidence="1 2" key="1">
    <citation type="submission" date="2020-07" db="EMBL/GenBank/DDBJ databases">
        <title>Genomic Encyclopedia of Type Strains, Phase IV (KMG-V): Genome sequencing to study the core and pangenomes of soil and plant-associated prokaryotes.</title>
        <authorList>
            <person name="Whitman W."/>
        </authorList>
    </citation>
    <scope>NUCLEOTIDE SEQUENCE [LARGE SCALE GENOMIC DNA]</scope>
    <source>
        <strain evidence="1 2">X4EP2</strain>
    </source>
</reference>
<keyword evidence="2" id="KW-1185">Reference proteome</keyword>
<dbReference type="Proteomes" id="UP000589520">
    <property type="component" value="Unassembled WGS sequence"/>
</dbReference>
<proteinExistence type="predicted"/>
<name>A0A7Y9TLV6_9BACT</name>
<sequence>MTEHPRDDWNRKDLLTEVIHRVDQVLPYRSSGDGRRDDYANRFSAISSDLEHRPLAITPRPLIYGPQTATVVAASGEEIHLDKLGWVCIQFFWDRLSPANAVDNSCDRKPTYIDAAAITTSSCPSSPANIYHQHIFRLQEL</sequence>
<dbReference type="AlphaFoldDB" id="A0A7Y9TLV6"/>
<dbReference type="SUPFAM" id="SSF69255">
    <property type="entry name" value="gp5 N-terminal domain-like"/>
    <property type="match status" value="1"/>
</dbReference>
<dbReference type="RefSeq" id="WP_179491938.1">
    <property type="nucleotide sequence ID" value="NZ_JACCCW010000002.1"/>
</dbReference>
<dbReference type="SUPFAM" id="SSF69279">
    <property type="entry name" value="Phage tail proteins"/>
    <property type="match status" value="1"/>
</dbReference>